<dbReference type="CDD" id="cd13590">
    <property type="entry name" value="PBP2_PotD_PotF_like"/>
    <property type="match status" value="1"/>
</dbReference>
<dbReference type="GO" id="GO:0019808">
    <property type="term" value="F:polyamine binding"/>
    <property type="evidence" value="ECO:0007669"/>
    <property type="project" value="InterPro"/>
</dbReference>
<sequence>MKRILTLILLFCLGVFLPFGCTANQSSTPPTAPTANVLNIYNWSTYIDPEVLKAFEQKYQVKVNYDTYDSAESLYAKLKAGNPGYDVAFPPDYMVKIMVKEQMLEELDPANIANIKNIEPKFLNPPYDPGNKYSIPYQWITLGIGYNIKKTGEEINSWSALIDPKYKGKVALLDDMRHTMGAVLMYLGYSPNTKNPEQIKKAQDFLIKNKDNIAAFAPDTGQQLLNQGEVNLTMEYSGDIFQVMAENPDLRYVIPKEGSIIGMDNMVIPKGAPNKKLAETFINFILEPENSAKISNFIDYASPNKVAIDQKLIDAENLKNPGIYPPPEIFDKLQYLQDLGEATQLYDQAWTEIKAGVGNG</sequence>
<dbReference type="PANTHER" id="PTHR30222">
    <property type="entry name" value="SPERMIDINE/PUTRESCINE-BINDING PERIPLASMIC PROTEIN"/>
    <property type="match status" value="1"/>
</dbReference>
<evidence type="ECO:0000256" key="1">
    <source>
        <dbReference type="ARBA" id="ARBA00004418"/>
    </source>
</evidence>
<dbReference type="RefSeq" id="WP_042152141.1">
    <property type="nucleotide sequence ID" value="NZ_CM002803.1"/>
</dbReference>
<comment type="subcellular location">
    <subcellularLocation>
        <location evidence="1">Periplasm</location>
    </subcellularLocation>
</comment>
<keyword evidence="2" id="KW-0813">Transport</keyword>
<keyword evidence="8" id="KW-1185">Reference proteome</keyword>
<dbReference type="eggNOG" id="COG0687">
    <property type="taxonomic scope" value="Bacteria"/>
</dbReference>
<dbReference type="InterPro" id="IPR001188">
    <property type="entry name" value="Sperm_putr-bd"/>
</dbReference>
<evidence type="ECO:0000313" key="8">
    <source>
        <dbReference type="Proteomes" id="UP000027395"/>
    </source>
</evidence>
<dbReference type="PIRSF" id="PIRSF019574">
    <property type="entry name" value="Periplasmic_polyamine_BP"/>
    <property type="match status" value="1"/>
</dbReference>
<accession>A0A073CCS6</accession>
<evidence type="ECO:0000256" key="2">
    <source>
        <dbReference type="ARBA" id="ARBA00022448"/>
    </source>
</evidence>
<feature type="signal peptide" evidence="6">
    <location>
        <begin position="1"/>
        <end position="23"/>
    </location>
</feature>
<gene>
    <name evidence="7" type="primary">potD</name>
    <name evidence="7" type="ORF">A19Y_0750</name>
</gene>
<dbReference type="PANTHER" id="PTHR30222:SF17">
    <property type="entry name" value="SPERMIDINE_PUTRESCINE-BINDING PERIPLASMIC PROTEIN"/>
    <property type="match status" value="1"/>
</dbReference>
<evidence type="ECO:0000256" key="4">
    <source>
        <dbReference type="ARBA" id="ARBA00022764"/>
    </source>
</evidence>
<dbReference type="GO" id="GO:0015846">
    <property type="term" value="P:polyamine transport"/>
    <property type="evidence" value="ECO:0007669"/>
    <property type="project" value="InterPro"/>
</dbReference>
<reference evidence="7 8" key="1">
    <citation type="journal article" date="2014" name="Appl. Environ. Microbiol.">
        <title>Elucidation of insertion elements encoded on plasmids and in vitro construction of shuttle vectors from the toxic cyanobacterium Planktothrix.</title>
        <authorList>
            <person name="Christiansen G."/>
            <person name="Goesmann A."/>
            <person name="Kurmayer R."/>
        </authorList>
    </citation>
    <scope>NUCLEOTIDE SEQUENCE [LARGE SCALE GENOMIC DNA]</scope>
    <source>
        <strain evidence="7 8">NIVA-CYA 126/8</strain>
    </source>
</reference>
<feature type="binding site" evidence="5">
    <location>
        <position position="93"/>
    </location>
    <ligand>
        <name>spermidine</name>
        <dbReference type="ChEBI" id="CHEBI:57834"/>
    </ligand>
</feature>
<dbReference type="Pfam" id="PF13416">
    <property type="entry name" value="SBP_bac_8"/>
    <property type="match status" value="1"/>
</dbReference>
<dbReference type="AlphaFoldDB" id="A0A073CCS6"/>
<keyword evidence="4" id="KW-0574">Periplasm</keyword>
<dbReference type="Proteomes" id="UP000027395">
    <property type="component" value="Chromosome"/>
</dbReference>
<keyword evidence="3 6" id="KW-0732">Signal</keyword>
<dbReference type="PRINTS" id="PR00909">
    <property type="entry name" value="SPERMDNBNDNG"/>
</dbReference>
<organism evidence="7 8">
    <name type="scientific">Planktothrix agardhii (strain NIVA-CYA 126/8)</name>
    <dbReference type="NCBI Taxonomy" id="388467"/>
    <lineage>
        <taxon>Bacteria</taxon>
        <taxon>Bacillati</taxon>
        <taxon>Cyanobacteriota</taxon>
        <taxon>Cyanophyceae</taxon>
        <taxon>Oscillatoriophycideae</taxon>
        <taxon>Oscillatoriales</taxon>
        <taxon>Microcoleaceae</taxon>
        <taxon>Planktothrix</taxon>
    </lineage>
</organism>
<dbReference type="PATRIC" id="fig|388467.6.peg.690"/>
<feature type="chain" id="PRO_5001687545" evidence="6">
    <location>
        <begin position="24"/>
        <end position="360"/>
    </location>
</feature>
<evidence type="ECO:0000256" key="3">
    <source>
        <dbReference type="ARBA" id="ARBA00022729"/>
    </source>
</evidence>
<protein>
    <submittedName>
        <fullName evidence="7">PotD</fullName>
    </submittedName>
</protein>
<proteinExistence type="predicted"/>
<dbReference type="GO" id="GO:0042597">
    <property type="term" value="C:periplasmic space"/>
    <property type="evidence" value="ECO:0007669"/>
    <property type="project" value="UniProtKB-SubCell"/>
</dbReference>
<evidence type="ECO:0000313" key="7">
    <source>
        <dbReference type="EMBL" id="KEI65916.1"/>
    </source>
</evidence>
<dbReference type="EMBL" id="CM002803">
    <property type="protein sequence ID" value="KEI65916.1"/>
    <property type="molecule type" value="Genomic_DNA"/>
</dbReference>
<evidence type="ECO:0000256" key="5">
    <source>
        <dbReference type="PIRSR" id="PIRSR019574-1"/>
    </source>
</evidence>
<dbReference type="Gene3D" id="3.40.190.10">
    <property type="entry name" value="Periplasmic binding protein-like II"/>
    <property type="match status" value="2"/>
</dbReference>
<evidence type="ECO:0000256" key="6">
    <source>
        <dbReference type="SAM" id="SignalP"/>
    </source>
</evidence>
<dbReference type="InterPro" id="IPR006059">
    <property type="entry name" value="SBP"/>
</dbReference>
<dbReference type="SUPFAM" id="SSF53850">
    <property type="entry name" value="Periplasmic binding protein-like II"/>
    <property type="match status" value="1"/>
</dbReference>
<dbReference type="STRING" id="388467.A19Y_0750"/>
<dbReference type="HOGENOM" id="CLU_026974_1_3_3"/>
<name>A0A073CCS6_PLAA1</name>